<dbReference type="GO" id="GO:0016740">
    <property type="term" value="F:transferase activity"/>
    <property type="evidence" value="ECO:0007669"/>
    <property type="project" value="UniProtKB-KW"/>
</dbReference>
<dbReference type="EMBL" id="VWXX01000026">
    <property type="protein sequence ID" value="KAA6183968.1"/>
    <property type="molecule type" value="Genomic_DNA"/>
</dbReference>
<dbReference type="AlphaFoldDB" id="A0A5M8FGI4"/>
<reference evidence="2 3" key="1">
    <citation type="submission" date="2019-09" db="EMBL/GenBank/DDBJ databases">
        <title>Whole-genome sequence of the purple sulfur bacterium Thiohalocapsa marina DSM 19078.</title>
        <authorList>
            <person name="Kyndt J.A."/>
            <person name="Meyer T.E."/>
        </authorList>
    </citation>
    <scope>NUCLEOTIDE SEQUENCE [LARGE SCALE GENOMIC DNA]</scope>
    <source>
        <strain evidence="2 3">DSM 19078</strain>
    </source>
</reference>
<dbReference type="RefSeq" id="WP_150094079.1">
    <property type="nucleotide sequence ID" value="NZ_VWXX01000026.1"/>
</dbReference>
<dbReference type="OrthoDB" id="396512at2"/>
<organism evidence="2 3">
    <name type="scientific">Thiohalocapsa marina</name>
    <dbReference type="NCBI Taxonomy" id="424902"/>
    <lineage>
        <taxon>Bacteria</taxon>
        <taxon>Pseudomonadati</taxon>
        <taxon>Pseudomonadota</taxon>
        <taxon>Gammaproteobacteria</taxon>
        <taxon>Chromatiales</taxon>
        <taxon>Chromatiaceae</taxon>
        <taxon>Thiohalocapsa</taxon>
    </lineage>
</organism>
<sequence length="255" mass="28419">MKISVVTTTYQCAATIADCLDSVAGQSYANREHIVIDGGSTDGTLAVLESRRDQLAVLVSEPDGGTYFGLNKGIAQATGEVVGLLHADDVYADREVLARVAAAFADPAVDAVYGDLVYVSREDTARVIRYWRAGDYRPQRLRWGWMPPHPTLFLRRSLYEQFGVFETRYRIAADYDLMLRMLMQRQGRVVYLPEVLVRMRLGGISNRSLGKVLRKSWEDYQALRSNGVGGVAALAWKNLSKLPQFVRKVAKHSGS</sequence>
<proteinExistence type="predicted"/>
<dbReference type="SUPFAM" id="SSF53448">
    <property type="entry name" value="Nucleotide-diphospho-sugar transferases"/>
    <property type="match status" value="1"/>
</dbReference>
<protein>
    <submittedName>
        <fullName evidence="2">Glycosyltransferase</fullName>
    </submittedName>
</protein>
<dbReference type="Proteomes" id="UP000322981">
    <property type="component" value="Unassembled WGS sequence"/>
</dbReference>
<dbReference type="Gene3D" id="3.90.550.10">
    <property type="entry name" value="Spore Coat Polysaccharide Biosynthesis Protein SpsA, Chain A"/>
    <property type="match status" value="1"/>
</dbReference>
<dbReference type="PANTHER" id="PTHR43685">
    <property type="entry name" value="GLYCOSYLTRANSFERASE"/>
    <property type="match status" value="1"/>
</dbReference>
<name>A0A5M8FGI4_9GAMM</name>
<evidence type="ECO:0000313" key="2">
    <source>
        <dbReference type="EMBL" id="KAA6183968.1"/>
    </source>
</evidence>
<dbReference type="InterPro" id="IPR050834">
    <property type="entry name" value="Glycosyltransf_2"/>
</dbReference>
<keyword evidence="3" id="KW-1185">Reference proteome</keyword>
<dbReference type="InterPro" id="IPR029044">
    <property type="entry name" value="Nucleotide-diphossugar_trans"/>
</dbReference>
<accession>A0A5M8FGI4</accession>
<evidence type="ECO:0000313" key="3">
    <source>
        <dbReference type="Proteomes" id="UP000322981"/>
    </source>
</evidence>
<keyword evidence="2" id="KW-0808">Transferase</keyword>
<gene>
    <name evidence="2" type="ORF">F2Q65_14270</name>
</gene>
<feature type="domain" description="Glycosyltransferase 2-like" evidence="1">
    <location>
        <begin position="4"/>
        <end position="158"/>
    </location>
</feature>
<evidence type="ECO:0000259" key="1">
    <source>
        <dbReference type="Pfam" id="PF00535"/>
    </source>
</evidence>
<dbReference type="InterPro" id="IPR001173">
    <property type="entry name" value="Glyco_trans_2-like"/>
</dbReference>
<comment type="caution">
    <text evidence="2">The sequence shown here is derived from an EMBL/GenBank/DDBJ whole genome shotgun (WGS) entry which is preliminary data.</text>
</comment>
<dbReference type="PANTHER" id="PTHR43685:SF2">
    <property type="entry name" value="GLYCOSYLTRANSFERASE 2-LIKE DOMAIN-CONTAINING PROTEIN"/>
    <property type="match status" value="1"/>
</dbReference>
<dbReference type="CDD" id="cd06433">
    <property type="entry name" value="GT_2_WfgS_like"/>
    <property type="match status" value="1"/>
</dbReference>
<dbReference type="Pfam" id="PF00535">
    <property type="entry name" value="Glycos_transf_2"/>
    <property type="match status" value="1"/>
</dbReference>